<keyword evidence="3" id="KW-1185">Reference proteome</keyword>
<feature type="non-terminal residue" evidence="2">
    <location>
        <position position="668"/>
    </location>
</feature>
<dbReference type="AlphaFoldDB" id="A0A397TQE5"/>
<comment type="caution">
    <text evidence="2">The sequence shown here is derived from an EMBL/GenBank/DDBJ whole genome shotgun (WGS) entry which is preliminary data.</text>
</comment>
<dbReference type="OrthoDB" id="2420249at2759"/>
<proteinExistence type="predicted"/>
<feature type="signal peptide" evidence="1">
    <location>
        <begin position="1"/>
        <end position="23"/>
    </location>
</feature>
<evidence type="ECO:0000313" key="3">
    <source>
        <dbReference type="Proteomes" id="UP000265703"/>
    </source>
</evidence>
<dbReference type="Proteomes" id="UP000265703">
    <property type="component" value="Unassembled WGS sequence"/>
</dbReference>
<sequence length="668" mass="77274">MNRLNLTLIVIIIFVTFSLPCQTFNTTSFKENNPIDSVSSRGINSDGVMLFTVQFQNDYPNITNFRLIYPNGSIILINHVEVPCDSCTYSPCLIKQNYILINYEGSNQNLLGMIIDLTGNIISKNISFGEYDQYSTDQNNDDVFLVARSIRNKNRKLKSNQILLDEYIFNNYGQIGRKISKNLIFNKNHGIKITKLRVFLLTDARKIIFGNDKNDFSLIIHAKSQNKTLHQQPLELGNIAQIFEIKCISIQKESIIDHYCLYLNSTYETLKLLHISNLTLNNTFIATSTELLPSIGFDINMFHIHTMPDVGFLVESLLKLQTKYFIFNVAEIDYFDQTNAFGEVLTDNNFTNNSLYGNNIFLFPNNIIVRIIRDRRLFTFQQMDLSSIIPKNNPYNNTHIKQVYPSMNDLIYIGTNEMNITFLNQIDPTTAVNISIYLIHDNDYYLRQKFLCTNPYCIISDDFYSLKINLLSNPFNIPNASYYVEIDDDFVEYKYEHIKVPGIKPGNWIINTLPGNYSQDTNNQDSDYILGKLRLNSDGTEQYNLLDVNGQNDFFEQMTSELSKSIPVDISRIHKIKNIYEYDMIENSKLLSIIFKIDSPKENCFNKNSSNAVIDDLNTLIQINSDITTSLDINNYTKYIDKEYRFQKTFDLWGAIKISLQNFVLDSE</sequence>
<feature type="chain" id="PRO_5017414587" evidence="1">
    <location>
        <begin position="24"/>
        <end position="668"/>
    </location>
</feature>
<organism evidence="2 3">
    <name type="scientific">Glomus cerebriforme</name>
    <dbReference type="NCBI Taxonomy" id="658196"/>
    <lineage>
        <taxon>Eukaryota</taxon>
        <taxon>Fungi</taxon>
        <taxon>Fungi incertae sedis</taxon>
        <taxon>Mucoromycota</taxon>
        <taxon>Glomeromycotina</taxon>
        <taxon>Glomeromycetes</taxon>
        <taxon>Glomerales</taxon>
        <taxon>Glomeraceae</taxon>
        <taxon>Glomus</taxon>
    </lineage>
</organism>
<keyword evidence="1" id="KW-0732">Signal</keyword>
<accession>A0A397TQE5</accession>
<reference evidence="2 3" key="1">
    <citation type="submission" date="2018-06" db="EMBL/GenBank/DDBJ databases">
        <title>Comparative genomics reveals the genomic features of Rhizophagus irregularis, R. cerebriforme, R. diaphanum and Gigaspora rosea, and their symbiotic lifestyle signature.</title>
        <authorList>
            <person name="Morin E."/>
            <person name="San Clemente H."/>
            <person name="Chen E.C.H."/>
            <person name="De La Providencia I."/>
            <person name="Hainaut M."/>
            <person name="Kuo A."/>
            <person name="Kohler A."/>
            <person name="Murat C."/>
            <person name="Tang N."/>
            <person name="Roy S."/>
            <person name="Loubradou J."/>
            <person name="Henrissat B."/>
            <person name="Grigoriev I.V."/>
            <person name="Corradi N."/>
            <person name="Roux C."/>
            <person name="Martin F.M."/>
        </authorList>
    </citation>
    <scope>NUCLEOTIDE SEQUENCE [LARGE SCALE GENOMIC DNA]</scope>
    <source>
        <strain evidence="2 3">DAOM 227022</strain>
    </source>
</reference>
<protein>
    <submittedName>
        <fullName evidence="2">Uncharacterized protein</fullName>
    </submittedName>
</protein>
<name>A0A397TQE5_9GLOM</name>
<evidence type="ECO:0000313" key="2">
    <source>
        <dbReference type="EMBL" id="RIA98785.1"/>
    </source>
</evidence>
<gene>
    <name evidence="2" type="ORF">C1645_870401</name>
</gene>
<evidence type="ECO:0000256" key="1">
    <source>
        <dbReference type="SAM" id="SignalP"/>
    </source>
</evidence>
<dbReference type="EMBL" id="QKYT01000011">
    <property type="protein sequence ID" value="RIA98785.1"/>
    <property type="molecule type" value="Genomic_DNA"/>
</dbReference>